<evidence type="ECO:0000259" key="2">
    <source>
        <dbReference type="Pfam" id="PF01832"/>
    </source>
</evidence>
<dbReference type="InterPro" id="IPR002901">
    <property type="entry name" value="MGlyc_endo_b_GlcNAc-like_dom"/>
</dbReference>
<proteinExistence type="predicted"/>
<reference evidence="3" key="2">
    <citation type="journal article" date="2017" name="Nat. Commun.">
        <title>Single-virus genomics reveals hidden cosmopolitan and abundant viruses.</title>
        <authorList>
            <person name="Martinez-Hernandez F."/>
            <person name="Fornas O."/>
            <person name="Lluesma Gomez M."/>
            <person name="Bolduc B."/>
            <person name="de la Cruz Pena M.J."/>
            <person name="Martinez J.M."/>
            <person name="Anton J."/>
            <person name="Gasol J.M."/>
            <person name="Rosselli R."/>
            <person name="Rodriguez-Valera F."/>
            <person name="Sullivan M.B."/>
            <person name="Acinas S.G."/>
            <person name="Martinez-Garcia M."/>
        </authorList>
    </citation>
    <scope>NUCLEOTIDE SEQUENCE</scope>
</reference>
<protein>
    <submittedName>
        <fullName evidence="3">Putative lysozyme</fullName>
    </submittedName>
</protein>
<dbReference type="PANTHER" id="PTHR40572:SF1">
    <property type="entry name" value="PROTEIN BAX"/>
    <property type="match status" value="1"/>
</dbReference>
<feature type="domain" description="Mannosyl-glycoprotein endo-beta-N-acetylglucosamidase-like" evidence="2">
    <location>
        <begin position="99"/>
        <end position="225"/>
    </location>
</feature>
<dbReference type="Pfam" id="PF01832">
    <property type="entry name" value="Glucosaminidase"/>
    <property type="match status" value="1"/>
</dbReference>
<keyword evidence="1" id="KW-1133">Transmembrane helix</keyword>
<dbReference type="GO" id="GO:0004040">
    <property type="term" value="F:amidase activity"/>
    <property type="evidence" value="ECO:0007669"/>
    <property type="project" value="InterPro"/>
</dbReference>
<reference evidence="3" key="1">
    <citation type="submission" date="2016-10" db="EMBL/GenBank/DDBJ databases">
        <authorList>
            <person name="Varghese N."/>
        </authorList>
    </citation>
    <scope>NUCLEOTIDE SEQUENCE</scope>
</reference>
<feature type="transmembrane region" description="Helical" evidence="1">
    <location>
        <begin position="23"/>
        <end position="43"/>
    </location>
</feature>
<dbReference type="InterPro" id="IPR053195">
    <property type="entry name" value="Bax-like"/>
</dbReference>
<organism evidence="3">
    <name type="scientific">uncultured virus</name>
    <dbReference type="NCBI Taxonomy" id="340016"/>
    <lineage>
        <taxon>Viruses</taxon>
        <taxon>environmental samples</taxon>
    </lineage>
</organism>
<dbReference type="Gene3D" id="1.10.530.10">
    <property type="match status" value="1"/>
</dbReference>
<evidence type="ECO:0000256" key="1">
    <source>
        <dbReference type="SAM" id="Phobius"/>
    </source>
</evidence>
<accession>A0A218MMX0</accession>
<dbReference type="EMBL" id="KY052848">
    <property type="protein sequence ID" value="ASF00650.1"/>
    <property type="molecule type" value="Genomic_DNA"/>
</dbReference>
<dbReference type="PANTHER" id="PTHR40572">
    <property type="entry name" value="PROTEIN BAX"/>
    <property type="match status" value="1"/>
</dbReference>
<name>A0A218MMX0_9VIRU</name>
<keyword evidence="1" id="KW-0472">Membrane</keyword>
<sequence length="229" mass="25827">MKRVQKSKESESTPSVGSKIKTFLIKTFFVALVIGVAFGAGTFKPNFIIVKQIQQDEDRKMVALAKEFGLHEPEFTFKNNKEFVLSMNKCIDYLNWTTASDQRIPRDIIVAMAIVESAYGTSRFATEGNALFGVRTWSKDVPQMKPLAIPNAKFGVKKYKTKCQSVADVIDILNRHPAYEEFRTERAKQAKAGEVNYTKLVNGLKAWSTNEMYSQIILAKIKSLNAVDK</sequence>
<evidence type="ECO:0000313" key="3">
    <source>
        <dbReference type="EMBL" id="ASF00650.1"/>
    </source>
</evidence>
<keyword evidence="1" id="KW-0812">Transmembrane</keyword>